<evidence type="ECO:0000259" key="11">
    <source>
        <dbReference type="Pfam" id="PF07732"/>
    </source>
</evidence>
<dbReference type="InterPro" id="IPR002355">
    <property type="entry name" value="Cu_oxidase_Cu_BS"/>
</dbReference>
<evidence type="ECO:0000256" key="3">
    <source>
        <dbReference type="ARBA" id="ARBA00022729"/>
    </source>
</evidence>
<dbReference type="PROSITE" id="PS00079">
    <property type="entry name" value="MULTICOPPER_OXIDASE1"/>
    <property type="match status" value="1"/>
</dbReference>
<dbReference type="SUPFAM" id="SSF49503">
    <property type="entry name" value="Cupredoxins"/>
    <property type="match status" value="3"/>
</dbReference>
<dbReference type="Pfam" id="PF07732">
    <property type="entry name" value="Cu-oxidase_3"/>
    <property type="match status" value="1"/>
</dbReference>
<dbReference type="InterPro" id="IPR008972">
    <property type="entry name" value="Cupredoxin"/>
</dbReference>
<keyword evidence="13" id="KW-1185">Reference proteome</keyword>
<keyword evidence="7" id="KW-0325">Glycoprotein</keyword>
<reference evidence="12" key="1">
    <citation type="submission" date="2022-10" db="EMBL/GenBank/DDBJ databases">
        <title>Determination and structural analysis of whole genome sequence of Sarocladium strictum F4-1.</title>
        <authorList>
            <person name="Hu L."/>
            <person name="Jiang Y."/>
        </authorList>
    </citation>
    <scope>NUCLEOTIDE SEQUENCE</scope>
    <source>
        <strain evidence="12">F4-1</strain>
    </source>
</reference>
<keyword evidence="2" id="KW-0479">Metal-binding</keyword>
<evidence type="ECO:0008006" key="14">
    <source>
        <dbReference type="Google" id="ProtNLM"/>
    </source>
</evidence>
<dbReference type="CDD" id="cd13880">
    <property type="entry name" value="CuRO_2_MaLCC_like"/>
    <property type="match status" value="1"/>
</dbReference>
<dbReference type="InterPro" id="IPR011706">
    <property type="entry name" value="Cu-oxidase_C"/>
</dbReference>
<dbReference type="CDD" id="cd13854">
    <property type="entry name" value="CuRO_1_MaLCC_like"/>
    <property type="match status" value="1"/>
</dbReference>
<comment type="caution">
    <text evidence="12">The sequence shown here is derived from an EMBL/GenBank/DDBJ whole genome shotgun (WGS) entry which is preliminary data.</text>
</comment>
<evidence type="ECO:0000256" key="8">
    <source>
        <dbReference type="SAM" id="MobiDB-lite"/>
    </source>
</evidence>
<keyword evidence="5" id="KW-0560">Oxidoreductase</keyword>
<dbReference type="EMBL" id="JAPDFR010000003">
    <property type="protein sequence ID" value="KAK0387695.1"/>
    <property type="molecule type" value="Genomic_DNA"/>
</dbReference>
<evidence type="ECO:0000259" key="9">
    <source>
        <dbReference type="Pfam" id="PF00394"/>
    </source>
</evidence>
<dbReference type="AlphaFoldDB" id="A0AA39L8C2"/>
<dbReference type="InterPro" id="IPR011707">
    <property type="entry name" value="Cu-oxidase-like_N"/>
</dbReference>
<feature type="domain" description="Plastocyanin-like" evidence="9">
    <location>
        <begin position="202"/>
        <end position="359"/>
    </location>
</feature>
<feature type="domain" description="Plastocyanin-like" evidence="11">
    <location>
        <begin position="76"/>
        <end position="191"/>
    </location>
</feature>
<keyword evidence="4" id="KW-0677">Repeat</keyword>
<dbReference type="FunFam" id="2.60.40.420:FF:000038">
    <property type="entry name" value="Extracellular dihydrogeodin oxidase/laccase"/>
    <property type="match status" value="1"/>
</dbReference>
<dbReference type="GO" id="GO:0016491">
    <property type="term" value="F:oxidoreductase activity"/>
    <property type="evidence" value="ECO:0007669"/>
    <property type="project" value="UniProtKB-KW"/>
</dbReference>
<feature type="domain" description="Plastocyanin-like" evidence="10">
    <location>
        <begin position="435"/>
        <end position="555"/>
    </location>
</feature>
<evidence type="ECO:0000256" key="1">
    <source>
        <dbReference type="ARBA" id="ARBA00010609"/>
    </source>
</evidence>
<evidence type="ECO:0000313" key="12">
    <source>
        <dbReference type="EMBL" id="KAK0387695.1"/>
    </source>
</evidence>
<dbReference type="FunFam" id="2.60.40.420:FF:000021">
    <property type="entry name" value="Extracellular dihydrogeodin oxidase/laccase"/>
    <property type="match status" value="1"/>
</dbReference>
<keyword evidence="6" id="KW-0186">Copper</keyword>
<proteinExistence type="inferred from homology"/>
<evidence type="ECO:0000256" key="2">
    <source>
        <dbReference type="ARBA" id="ARBA00022723"/>
    </source>
</evidence>
<protein>
    <recommendedName>
        <fullName evidence="14">Laccase</fullName>
    </recommendedName>
</protein>
<dbReference type="CDD" id="cd13901">
    <property type="entry name" value="CuRO_3_MaLCC_like"/>
    <property type="match status" value="1"/>
</dbReference>
<dbReference type="PANTHER" id="PTHR11709">
    <property type="entry name" value="MULTI-COPPER OXIDASE"/>
    <property type="match status" value="1"/>
</dbReference>
<dbReference type="InterPro" id="IPR001117">
    <property type="entry name" value="Cu-oxidase_2nd"/>
</dbReference>
<dbReference type="InterPro" id="IPR033138">
    <property type="entry name" value="Cu_oxidase_CS"/>
</dbReference>
<evidence type="ECO:0000256" key="5">
    <source>
        <dbReference type="ARBA" id="ARBA00023002"/>
    </source>
</evidence>
<dbReference type="Pfam" id="PF07731">
    <property type="entry name" value="Cu-oxidase_2"/>
    <property type="match status" value="1"/>
</dbReference>
<evidence type="ECO:0000259" key="10">
    <source>
        <dbReference type="Pfam" id="PF07731"/>
    </source>
</evidence>
<evidence type="ECO:0000313" key="13">
    <source>
        <dbReference type="Proteomes" id="UP001175261"/>
    </source>
</evidence>
<name>A0AA39L8C2_SARSR</name>
<dbReference type="Gene3D" id="2.60.40.420">
    <property type="entry name" value="Cupredoxins - blue copper proteins"/>
    <property type="match status" value="3"/>
</dbReference>
<comment type="similarity">
    <text evidence="1">Belongs to the multicopper oxidase family.</text>
</comment>
<organism evidence="12 13">
    <name type="scientific">Sarocladium strictum</name>
    <name type="common">Black bundle disease fungus</name>
    <name type="synonym">Acremonium strictum</name>
    <dbReference type="NCBI Taxonomy" id="5046"/>
    <lineage>
        <taxon>Eukaryota</taxon>
        <taxon>Fungi</taxon>
        <taxon>Dikarya</taxon>
        <taxon>Ascomycota</taxon>
        <taxon>Pezizomycotina</taxon>
        <taxon>Sordariomycetes</taxon>
        <taxon>Hypocreomycetidae</taxon>
        <taxon>Hypocreales</taxon>
        <taxon>Sarocladiaceae</taxon>
        <taxon>Sarocladium</taxon>
    </lineage>
</organism>
<dbReference type="Pfam" id="PF00394">
    <property type="entry name" value="Cu-oxidase"/>
    <property type="match status" value="1"/>
</dbReference>
<dbReference type="InterPro" id="IPR045087">
    <property type="entry name" value="Cu-oxidase_fam"/>
</dbReference>
<gene>
    <name evidence="12" type="ORF">NLU13_3940</name>
</gene>
<accession>A0AA39L8C2</accession>
<evidence type="ECO:0000256" key="6">
    <source>
        <dbReference type="ARBA" id="ARBA00023008"/>
    </source>
</evidence>
<evidence type="ECO:0000256" key="7">
    <source>
        <dbReference type="ARBA" id="ARBA00023180"/>
    </source>
</evidence>
<dbReference type="PANTHER" id="PTHR11709:SF145">
    <property type="entry name" value="LCC1"/>
    <property type="match status" value="1"/>
</dbReference>
<keyword evidence="3" id="KW-0732">Signal</keyword>
<dbReference type="GO" id="GO:0005507">
    <property type="term" value="F:copper ion binding"/>
    <property type="evidence" value="ECO:0007669"/>
    <property type="project" value="InterPro"/>
</dbReference>
<evidence type="ECO:0000256" key="4">
    <source>
        <dbReference type="ARBA" id="ARBA00022737"/>
    </source>
</evidence>
<feature type="region of interest" description="Disordered" evidence="8">
    <location>
        <begin position="364"/>
        <end position="388"/>
    </location>
</feature>
<dbReference type="Proteomes" id="UP001175261">
    <property type="component" value="Unassembled WGS sequence"/>
</dbReference>
<sequence>MSSGSSKRGLLRSKLSQQKTNGKSLWGTLLAPLLPQFLRNNPMPNGFPWSKLDWNTNFYETHPYTGVIRSYDFTISRGVIAPDGYERDVLLVNDQFPGPLIEANWGDTIQVTLHNNITNPPEGTALHWHGILQKDRPWQDGVPSVTQCPVPPGKTFTYQFIADLYGSSWYHSHYSGQYAGGLFGPMIIYGPSKTKYDVDVGPILLSDWYHEEYFDLVEQVMTPGALPPFIDNNLINGKNSFDCSVLPQEDTKPCTNDAGVSKFKFKKNKTHRLRLINSGADALQRFSIDGHKMTVIANDFVPVEPYETDVVTLGIGQRTDVIVKADQTPGAYWMRSNISTVCSLTRYQGNALAVIHYEGIDDKKEPTSTPWDRPDPGTCSNDDLSKTKPLMKLQPPQPDKFYDMNIELFTNATGHLLWKLDGTSFRGNFNSPTLLLSNLGNLTFDPIWNVKNTKEAKSVRVHIVNKTPVAHPMHLHGFNMYILDEGVHPEGVDKWDGKIINPNNPQRRDVQMLRPNGYIVMQFDAGGNPGVWPFHCHIAWHVSGGLFTQFLTEPRKVKNFRIPNTVAETCRQWAQYTKTNIPEQIDSGL</sequence>
<dbReference type="PROSITE" id="PS00080">
    <property type="entry name" value="MULTICOPPER_OXIDASE2"/>
    <property type="match status" value="1"/>
</dbReference>